<feature type="domain" description="CusB-like beta-barrel" evidence="3">
    <location>
        <begin position="141"/>
        <end position="211"/>
    </location>
</feature>
<organism evidence="5 6">
    <name type="scientific">Pelagibacter ubique</name>
    <dbReference type="NCBI Taxonomy" id="198252"/>
    <lineage>
        <taxon>Bacteria</taxon>
        <taxon>Pseudomonadati</taxon>
        <taxon>Pseudomonadota</taxon>
        <taxon>Alphaproteobacteria</taxon>
        <taxon>Candidatus Pelagibacterales</taxon>
        <taxon>Candidatus Pelagibacteraceae</taxon>
        <taxon>Candidatus Pelagibacter</taxon>
    </lineage>
</organism>
<keyword evidence="2" id="KW-0812">Transmembrane</keyword>
<dbReference type="Gene3D" id="2.40.30.170">
    <property type="match status" value="1"/>
</dbReference>
<evidence type="ECO:0000313" key="5">
    <source>
        <dbReference type="EMBL" id="NMN67439.1"/>
    </source>
</evidence>
<protein>
    <submittedName>
        <fullName evidence="5">Membrane fusion protein (Multidrug efflux system)</fullName>
    </submittedName>
</protein>
<evidence type="ECO:0000256" key="1">
    <source>
        <dbReference type="ARBA" id="ARBA00009477"/>
    </source>
</evidence>
<comment type="caution">
    <text evidence="5">The sequence shown here is derived from an EMBL/GenBank/DDBJ whole genome shotgun (WGS) entry which is preliminary data.</text>
</comment>
<sequence length="289" mass="32172">MKRSTKVTSLIIIFFLVIAIVVISRVIIGNHFAKKFSKRPPPGIIVTEVVKTDFSEKIESFGTAVSKKNESYRIKRSDLIAELNLKKYVKKGDLILELKDRNITAPFDGILGFRGITGDILDSNNSIIITLDDNSIIYSDLKIPEIFVNVIKKGLPITAKFSGNKEKHYTGTVYAVSSRINAETRSVLIRVKIDNKDAELIPGSLLEVTINYNERNSLGIPDTSIMLEGDKIYVYKVSEKNITDKTEIKIGIRNGGYVEVLSGLNEGENIVAEGLKKVRSKGKIKPIEK</sequence>
<dbReference type="NCBIfam" id="TIGR01730">
    <property type="entry name" value="RND_mfp"/>
    <property type="match status" value="1"/>
</dbReference>
<keyword evidence="2" id="KW-1133">Transmembrane helix</keyword>
<dbReference type="Pfam" id="PF25954">
    <property type="entry name" value="Beta-barrel_RND_2"/>
    <property type="match status" value="1"/>
</dbReference>
<evidence type="ECO:0000313" key="6">
    <source>
        <dbReference type="Proteomes" id="UP001166004"/>
    </source>
</evidence>
<evidence type="ECO:0000259" key="3">
    <source>
        <dbReference type="Pfam" id="PF25954"/>
    </source>
</evidence>
<dbReference type="InterPro" id="IPR006143">
    <property type="entry name" value="RND_pump_MFP"/>
</dbReference>
<dbReference type="PANTHER" id="PTHR30469">
    <property type="entry name" value="MULTIDRUG RESISTANCE PROTEIN MDTA"/>
    <property type="match status" value="1"/>
</dbReference>
<dbReference type="InterPro" id="IPR058637">
    <property type="entry name" value="YknX-like_C"/>
</dbReference>
<dbReference type="SUPFAM" id="SSF111369">
    <property type="entry name" value="HlyD-like secretion proteins"/>
    <property type="match status" value="1"/>
</dbReference>
<evidence type="ECO:0000259" key="4">
    <source>
        <dbReference type="Pfam" id="PF25989"/>
    </source>
</evidence>
<dbReference type="RefSeq" id="WP_169035936.1">
    <property type="nucleotide sequence ID" value="NZ_LANA01000001.1"/>
</dbReference>
<comment type="similarity">
    <text evidence="1">Belongs to the membrane fusion protein (MFP) (TC 8.A.1) family.</text>
</comment>
<feature type="domain" description="YknX-like C-terminal permuted SH3-like" evidence="4">
    <location>
        <begin position="218"/>
        <end position="279"/>
    </location>
</feature>
<proteinExistence type="inferred from homology"/>
<evidence type="ECO:0000256" key="2">
    <source>
        <dbReference type="SAM" id="Phobius"/>
    </source>
</evidence>
<keyword evidence="6" id="KW-1185">Reference proteome</keyword>
<dbReference type="InterPro" id="IPR058792">
    <property type="entry name" value="Beta-barrel_RND_2"/>
</dbReference>
<accession>A0ABX1T2Z7</accession>
<dbReference type="Gene3D" id="2.40.420.20">
    <property type="match status" value="1"/>
</dbReference>
<reference evidence="5 6" key="1">
    <citation type="submission" date="2019-07" db="EMBL/GenBank/DDBJ databases">
        <title>SAR11 Genome Evolution.</title>
        <authorList>
            <person name="Giovannoni S."/>
        </authorList>
    </citation>
    <scope>NUCLEOTIDE SEQUENCE [LARGE SCALE GENOMIC DNA]</scope>
    <source>
        <strain evidence="5 6">HTCC9565</strain>
    </source>
</reference>
<dbReference type="PANTHER" id="PTHR30469:SF16">
    <property type="entry name" value="HAE1 FAMILY EFFLUX PUMP MFP COMPONENT"/>
    <property type="match status" value="1"/>
</dbReference>
<keyword evidence="2" id="KW-0472">Membrane</keyword>
<dbReference type="Pfam" id="PF25989">
    <property type="entry name" value="YknX_C"/>
    <property type="match status" value="1"/>
</dbReference>
<dbReference type="EMBL" id="LANA01000001">
    <property type="protein sequence ID" value="NMN67439.1"/>
    <property type="molecule type" value="Genomic_DNA"/>
</dbReference>
<feature type="transmembrane region" description="Helical" evidence="2">
    <location>
        <begin position="7"/>
        <end position="28"/>
    </location>
</feature>
<gene>
    <name evidence="5" type="ORF">VP91_00005820</name>
</gene>
<dbReference type="Proteomes" id="UP001166004">
    <property type="component" value="Unassembled WGS sequence"/>
</dbReference>
<name>A0ABX1T2Z7_PELUQ</name>